<feature type="transmembrane region" description="Helical" evidence="1">
    <location>
        <begin position="50"/>
        <end position="70"/>
    </location>
</feature>
<evidence type="ECO:0000313" key="2">
    <source>
        <dbReference type="EMBL" id="UJF32818.1"/>
    </source>
</evidence>
<dbReference type="Proteomes" id="UP001649230">
    <property type="component" value="Chromosome"/>
</dbReference>
<reference evidence="2 3" key="1">
    <citation type="journal article" date="2024" name="Int. J. Syst. Evol. Microbiol.">
        <title>Paenibacillus hexagrammi sp. nov., a novel bacterium isolated from the gut content of Hexagrammos agrammus.</title>
        <authorList>
            <person name="Jung H.K."/>
            <person name="Kim D.G."/>
            <person name="Zin H."/>
            <person name="Park J."/>
            <person name="Jung H."/>
            <person name="Kim Y.O."/>
            <person name="Kong H.J."/>
            <person name="Kim J.W."/>
            <person name="Kim Y.S."/>
        </authorList>
    </citation>
    <scope>NUCLEOTIDE SEQUENCE [LARGE SCALE GENOMIC DNA]</scope>
    <source>
        <strain evidence="2 3">YPD9-1</strain>
    </source>
</reference>
<evidence type="ECO:0000313" key="3">
    <source>
        <dbReference type="Proteomes" id="UP001649230"/>
    </source>
</evidence>
<name>A0ABY3SH40_9BACL</name>
<feature type="transmembrane region" description="Helical" evidence="1">
    <location>
        <begin position="75"/>
        <end position="93"/>
    </location>
</feature>
<evidence type="ECO:0000256" key="1">
    <source>
        <dbReference type="SAM" id="Phobius"/>
    </source>
</evidence>
<keyword evidence="3" id="KW-1185">Reference proteome</keyword>
<proteinExistence type="predicted"/>
<organism evidence="2 3">
    <name type="scientific">Paenibacillus hexagrammi</name>
    <dbReference type="NCBI Taxonomy" id="2908839"/>
    <lineage>
        <taxon>Bacteria</taxon>
        <taxon>Bacillati</taxon>
        <taxon>Bacillota</taxon>
        <taxon>Bacilli</taxon>
        <taxon>Bacillales</taxon>
        <taxon>Paenibacillaceae</taxon>
        <taxon>Paenibacillus</taxon>
    </lineage>
</organism>
<dbReference type="EMBL" id="CP090978">
    <property type="protein sequence ID" value="UJF32818.1"/>
    <property type="molecule type" value="Genomic_DNA"/>
</dbReference>
<protein>
    <submittedName>
        <fullName evidence="2">Uncharacterized protein</fullName>
    </submittedName>
</protein>
<sequence>MRKGNRGETSSSERLSDGSSWGHPALLLLPGVLLIAAIALLEAVGAVNPLFAPILRSFLLAVGFVQFGLILGRSLLYLGFWLFALTAVMGIWYLGYSGIVLEGMGGFSLLAAGYMLHSWAK</sequence>
<accession>A0ABY3SH40</accession>
<keyword evidence="1" id="KW-0472">Membrane</keyword>
<feature type="transmembrane region" description="Helical" evidence="1">
    <location>
        <begin position="21"/>
        <end position="44"/>
    </location>
</feature>
<dbReference type="RefSeq" id="WP_235119161.1">
    <property type="nucleotide sequence ID" value="NZ_CP090978.1"/>
</dbReference>
<gene>
    <name evidence="2" type="ORF">L0M14_25095</name>
</gene>
<keyword evidence="1" id="KW-1133">Transmembrane helix</keyword>
<keyword evidence="1" id="KW-0812">Transmembrane</keyword>